<comment type="caution">
    <text evidence="1">The sequence shown here is derived from an EMBL/GenBank/DDBJ whole genome shotgun (WGS) entry which is preliminary data.</text>
</comment>
<name>A0A8T0MSC9_PANVG</name>
<gene>
    <name evidence="1" type="ORF">PVAP13_9NG320900</name>
</gene>
<proteinExistence type="predicted"/>
<evidence type="ECO:0000313" key="2">
    <source>
        <dbReference type="Proteomes" id="UP000823388"/>
    </source>
</evidence>
<evidence type="ECO:0000313" key="1">
    <source>
        <dbReference type="EMBL" id="KAG2537944.1"/>
    </source>
</evidence>
<accession>A0A8T0MSC9</accession>
<dbReference type="EMBL" id="CM029054">
    <property type="protein sequence ID" value="KAG2537944.1"/>
    <property type="molecule type" value="Genomic_DNA"/>
</dbReference>
<dbReference type="Proteomes" id="UP000823388">
    <property type="component" value="Chromosome 9N"/>
</dbReference>
<reference evidence="1" key="1">
    <citation type="submission" date="2020-05" db="EMBL/GenBank/DDBJ databases">
        <title>WGS assembly of Panicum virgatum.</title>
        <authorList>
            <person name="Lovell J.T."/>
            <person name="Jenkins J."/>
            <person name="Shu S."/>
            <person name="Juenger T.E."/>
            <person name="Schmutz J."/>
        </authorList>
    </citation>
    <scope>NUCLEOTIDE SEQUENCE</scope>
    <source>
        <strain evidence="1">AP13</strain>
    </source>
</reference>
<sequence>MGGTQHLSVAVYSPLPKEWKDKRLYLFHQVERKLRTRGEEPTNRYLRRTLEVLQLLNLIRLGEKIIVILLSAKTFYM</sequence>
<dbReference type="AlphaFoldDB" id="A0A8T0MSC9"/>
<protein>
    <submittedName>
        <fullName evidence="1">Uncharacterized protein</fullName>
    </submittedName>
</protein>
<keyword evidence="2" id="KW-1185">Reference proteome</keyword>
<organism evidence="1 2">
    <name type="scientific">Panicum virgatum</name>
    <name type="common">Blackwell switchgrass</name>
    <dbReference type="NCBI Taxonomy" id="38727"/>
    <lineage>
        <taxon>Eukaryota</taxon>
        <taxon>Viridiplantae</taxon>
        <taxon>Streptophyta</taxon>
        <taxon>Embryophyta</taxon>
        <taxon>Tracheophyta</taxon>
        <taxon>Spermatophyta</taxon>
        <taxon>Magnoliopsida</taxon>
        <taxon>Liliopsida</taxon>
        <taxon>Poales</taxon>
        <taxon>Poaceae</taxon>
        <taxon>PACMAD clade</taxon>
        <taxon>Panicoideae</taxon>
        <taxon>Panicodae</taxon>
        <taxon>Paniceae</taxon>
        <taxon>Panicinae</taxon>
        <taxon>Panicum</taxon>
        <taxon>Panicum sect. Hiantes</taxon>
    </lineage>
</organism>